<dbReference type="InterPro" id="IPR057670">
    <property type="entry name" value="SH3_retrovirus"/>
</dbReference>
<dbReference type="Pfam" id="PF25597">
    <property type="entry name" value="SH3_retrovirus"/>
    <property type="match status" value="1"/>
</dbReference>
<name>E9I287_DAPPU</name>
<dbReference type="HOGENOM" id="CLU_157478_0_0_1"/>
<dbReference type="PhylomeDB" id="E9I287"/>
<dbReference type="KEGG" id="dpx:DAPPUDRAFT_337870"/>
<accession>E9I287</accession>
<evidence type="ECO:0000313" key="2">
    <source>
        <dbReference type="EMBL" id="EFX61893.1"/>
    </source>
</evidence>
<evidence type="ECO:0000259" key="1">
    <source>
        <dbReference type="Pfam" id="PF25597"/>
    </source>
</evidence>
<dbReference type="AlphaFoldDB" id="E9I287"/>
<sequence>MDVVVADVQMGIRTPTDGFEGSRIVLTPFGWIVAYYHIPKELRQKLDSKCKEGIVVGIICDTTKAFRIWDPEEKKMTTEEKKTDVPHSISRDISTFEKFKENMLQEEMFPQIDSYYLQKRKRLTHADDQHIVN</sequence>
<proteinExistence type="predicted"/>
<dbReference type="Proteomes" id="UP000000305">
    <property type="component" value="Unassembled WGS sequence"/>
</dbReference>
<dbReference type="InParanoid" id="E9I287"/>
<protein>
    <recommendedName>
        <fullName evidence="1">Retroviral polymerase SH3-like domain-containing protein</fullName>
    </recommendedName>
</protein>
<dbReference type="OrthoDB" id="6770508at2759"/>
<gene>
    <name evidence="2" type="ORF">DAPPUDRAFT_337870</name>
</gene>
<feature type="domain" description="Retroviral polymerase SH3-like" evidence="1">
    <location>
        <begin position="33"/>
        <end position="78"/>
    </location>
</feature>
<organism evidence="2 3">
    <name type="scientific">Daphnia pulex</name>
    <name type="common">Water flea</name>
    <dbReference type="NCBI Taxonomy" id="6669"/>
    <lineage>
        <taxon>Eukaryota</taxon>
        <taxon>Metazoa</taxon>
        <taxon>Ecdysozoa</taxon>
        <taxon>Arthropoda</taxon>
        <taxon>Crustacea</taxon>
        <taxon>Branchiopoda</taxon>
        <taxon>Diplostraca</taxon>
        <taxon>Cladocera</taxon>
        <taxon>Anomopoda</taxon>
        <taxon>Daphniidae</taxon>
        <taxon>Daphnia</taxon>
    </lineage>
</organism>
<evidence type="ECO:0000313" key="3">
    <source>
        <dbReference type="Proteomes" id="UP000000305"/>
    </source>
</evidence>
<keyword evidence="3" id="KW-1185">Reference proteome</keyword>
<dbReference type="EMBL" id="GL734011">
    <property type="protein sequence ID" value="EFX61893.1"/>
    <property type="molecule type" value="Genomic_DNA"/>
</dbReference>
<reference evidence="2 3" key="1">
    <citation type="journal article" date="2011" name="Science">
        <title>The ecoresponsive genome of Daphnia pulex.</title>
        <authorList>
            <person name="Colbourne J.K."/>
            <person name="Pfrender M.E."/>
            <person name="Gilbert D."/>
            <person name="Thomas W.K."/>
            <person name="Tucker A."/>
            <person name="Oakley T.H."/>
            <person name="Tokishita S."/>
            <person name="Aerts A."/>
            <person name="Arnold G.J."/>
            <person name="Basu M.K."/>
            <person name="Bauer D.J."/>
            <person name="Caceres C.E."/>
            <person name="Carmel L."/>
            <person name="Casola C."/>
            <person name="Choi J.H."/>
            <person name="Detter J.C."/>
            <person name="Dong Q."/>
            <person name="Dusheyko S."/>
            <person name="Eads B.D."/>
            <person name="Frohlich T."/>
            <person name="Geiler-Samerotte K.A."/>
            <person name="Gerlach D."/>
            <person name="Hatcher P."/>
            <person name="Jogdeo S."/>
            <person name="Krijgsveld J."/>
            <person name="Kriventseva E.V."/>
            <person name="Kultz D."/>
            <person name="Laforsch C."/>
            <person name="Lindquist E."/>
            <person name="Lopez J."/>
            <person name="Manak J.R."/>
            <person name="Muller J."/>
            <person name="Pangilinan J."/>
            <person name="Patwardhan R.P."/>
            <person name="Pitluck S."/>
            <person name="Pritham E.J."/>
            <person name="Rechtsteiner A."/>
            <person name="Rho M."/>
            <person name="Rogozin I.B."/>
            <person name="Sakarya O."/>
            <person name="Salamov A."/>
            <person name="Schaack S."/>
            <person name="Shapiro H."/>
            <person name="Shiga Y."/>
            <person name="Skalitzky C."/>
            <person name="Smith Z."/>
            <person name="Souvorov A."/>
            <person name="Sung W."/>
            <person name="Tang Z."/>
            <person name="Tsuchiya D."/>
            <person name="Tu H."/>
            <person name="Vos H."/>
            <person name="Wang M."/>
            <person name="Wolf Y.I."/>
            <person name="Yamagata H."/>
            <person name="Yamada T."/>
            <person name="Ye Y."/>
            <person name="Shaw J.R."/>
            <person name="Andrews J."/>
            <person name="Crease T.J."/>
            <person name="Tang H."/>
            <person name="Lucas S.M."/>
            <person name="Robertson H.M."/>
            <person name="Bork P."/>
            <person name="Koonin E.V."/>
            <person name="Zdobnov E.M."/>
            <person name="Grigoriev I.V."/>
            <person name="Lynch M."/>
            <person name="Boore J.L."/>
        </authorList>
    </citation>
    <scope>NUCLEOTIDE SEQUENCE [LARGE SCALE GENOMIC DNA]</scope>
</reference>